<dbReference type="AlphaFoldDB" id="A0A1M6TLR3"/>
<gene>
    <name evidence="1" type="ORF">SAMN05443637_108117</name>
</gene>
<dbReference type="InterPro" id="IPR027417">
    <property type="entry name" value="P-loop_NTPase"/>
</dbReference>
<dbReference type="SUPFAM" id="SSF52540">
    <property type="entry name" value="P-loop containing nucleoside triphosphate hydrolases"/>
    <property type="match status" value="1"/>
</dbReference>
<organism evidence="1 2">
    <name type="scientific">Pseudonocardia thermophila</name>
    <dbReference type="NCBI Taxonomy" id="1848"/>
    <lineage>
        <taxon>Bacteria</taxon>
        <taxon>Bacillati</taxon>
        <taxon>Actinomycetota</taxon>
        <taxon>Actinomycetes</taxon>
        <taxon>Pseudonocardiales</taxon>
        <taxon>Pseudonocardiaceae</taxon>
        <taxon>Pseudonocardia</taxon>
    </lineage>
</organism>
<keyword evidence="2" id="KW-1185">Reference proteome</keyword>
<evidence type="ECO:0000313" key="1">
    <source>
        <dbReference type="EMBL" id="SHK57836.1"/>
    </source>
</evidence>
<evidence type="ECO:0008006" key="3">
    <source>
        <dbReference type="Google" id="ProtNLM"/>
    </source>
</evidence>
<evidence type="ECO:0000313" key="2">
    <source>
        <dbReference type="Proteomes" id="UP000184363"/>
    </source>
</evidence>
<dbReference type="STRING" id="1848.SAMN05443637_108117"/>
<proteinExistence type="predicted"/>
<dbReference type="Proteomes" id="UP000184363">
    <property type="component" value="Unassembled WGS sequence"/>
</dbReference>
<sequence length="182" mass="20558">MDEPLSRCGATRVLSVDGRSGSGKSYFANLLATAFGGAPVVHMDDLTPGWDGLETSVEVLLQNVLLPLSVATPVRYRTWDWHQGRWSDEPVELGVPEVLLVEGCGACARAVEHFATMSFWVEAPDEERYRRAVLRDGDAYRLHWDRWAAQEEAHYAREGTRERCTHVVDGLRDWSRESSDWP</sequence>
<reference evidence="1 2" key="1">
    <citation type="submission" date="2016-11" db="EMBL/GenBank/DDBJ databases">
        <authorList>
            <person name="Jaros S."/>
            <person name="Januszkiewicz K."/>
            <person name="Wedrychowicz H."/>
        </authorList>
    </citation>
    <scope>NUCLEOTIDE SEQUENCE [LARGE SCALE GENOMIC DNA]</scope>
    <source>
        <strain evidence="1 2">DSM 43832</strain>
    </source>
</reference>
<dbReference type="EMBL" id="FRAP01000008">
    <property type="protein sequence ID" value="SHK57836.1"/>
    <property type="molecule type" value="Genomic_DNA"/>
</dbReference>
<accession>A0A1M6TLR3</accession>
<dbReference type="Gene3D" id="3.40.50.300">
    <property type="entry name" value="P-loop containing nucleotide triphosphate hydrolases"/>
    <property type="match status" value="1"/>
</dbReference>
<name>A0A1M6TLR3_PSETH</name>
<protein>
    <recommendedName>
        <fullName evidence="3">Uridine kinase</fullName>
    </recommendedName>
</protein>